<dbReference type="EMBL" id="CABITT030000004">
    <property type="protein sequence ID" value="VVB01004.1"/>
    <property type="molecule type" value="Genomic_DNA"/>
</dbReference>
<evidence type="ECO:0000313" key="1">
    <source>
        <dbReference type="EMBL" id="VVB01004.1"/>
    </source>
</evidence>
<keyword evidence="2" id="KW-1185">Reference proteome</keyword>
<evidence type="ECO:0000313" key="2">
    <source>
        <dbReference type="Proteomes" id="UP000489600"/>
    </source>
</evidence>
<gene>
    <name evidence="1" type="ORF">ANE_LOCUS11448</name>
</gene>
<dbReference type="Proteomes" id="UP000489600">
    <property type="component" value="Unassembled WGS sequence"/>
</dbReference>
<comment type="caution">
    <text evidence="1">The sequence shown here is derived from an EMBL/GenBank/DDBJ whole genome shotgun (WGS) entry which is preliminary data.</text>
</comment>
<protein>
    <submittedName>
        <fullName evidence="1">Uncharacterized protein</fullName>
    </submittedName>
</protein>
<proteinExistence type="predicted"/>
<sequence length="157" mass="17703">MMMSVYASVIIREGKTTNKDTIKTPIVECAYRNLRWDHEVKFSLDAKLVREFIASNPLPPLTNGNGDKMKLVIRPVKVTGGTEAKLSFSYRFKPALADNLYPSLSSSFRYPTVHSGRLCENVVNPPQFQTPMRKLALELVIKTAKDIKDVGWMQGRA</sequence>
<name>A0A565BI56_9BRAS</name>
<reference evidence="1" key="1">
    <citation type="submission" date="2019-07" db="EMBL/GenBank/DDBJ databases">
        <authorList>
            <person name="Dittberner H."/>
        </authorList>
    </citation>
    <scope>NUCLEOTIDE SEQUENCE [LARGE SCALE GENOMIC DNA]</scope>
</reference>
<dbReference type="AlphaFoldDB" id="A0A565BI56"/>
<organism evidence="1 2">
    <name type="scientific">Arabis nemorensis</name>
    <dbReference type="NCBI Taxonomy" id="586526"/>
    <lineage>
        <taxon>Eukaryota</taxon>
        <taxon>Viridiplantae</taxon>
        <taxon>Streptophyta</taxon>
        <taxon>Embryophyta</taxon>
        <taxon>Tracheophyta</taxon>
        <taxon>Spermatophyta</taxon>
        <taxon>Magnoliopsida</taxon>
        <taxon>eudicotyledons</taxon>
        <taxon>Gunneridae</taxon>
        <taxon>Pentapetalae</taxon>
        <taxon>rosids</taxon>
        <taxon>malvids</taxon>
        <taxon>Brassicales</taxon>
        <taxon>Brassicaceae</taxon>
        <taxon>Arabideae</taxon>
        <taxon>Arabis</taxon>
    </lineage>
</organism>
<accession>A0A565BI56</accession>